<gene>
    <name evidence="2" type="ORF">KC19_6G043600</name>
</gene>
<keyword evidence="3" id="KW-1185">Reference proteome</keyword>
<dbReference type="EMBL" id="CM026427">
    <property type="protein sequence ID" value="KAG0568758.1"/>
    <property type="molecule type" value="Genomic_DNA"/>
</dbReference>
<reference evidence="2 3" key="1">
    <citation type="submission" date="2020-06" db="EMBL/GenBank/DDBJ databases">
        <title>WGS assembly of Ceratodon purpureus strain R40.</title>
        <authorList>
            <person name="Carey S.B."/>
            <person name="Jenkins J."/>
            <person name="Shu S."/>
            <person name="Lovell J.T."/>
            <person name="Sreedasyam A."/>
            <person name="Maumus F."/>
            <person name="Tiley G.P."/>
            <person name="Fernandez-Pozo N."/>
            <person name="Barry K."/>
            <person name="Chen C."/>
            <person name="Wang M."/>
            <person name="Lipzen A."/>
            <person name="Daum C."/>
            <person name="Saski C.A."/>
            <person name="Payton A.C."/>
            <person name="Mcbreen J.C."/>
            <person name="Conrad R.E."/>
            <person name="Kollar L.M."/>
            <person name="Olsson S."/>
            <person name="Huttunen S."/>
            <person name="Landis J.B."/>
            <person name="Wickett N.J."/>
            <person name="Johnson M.G."/>
            <person name="Rensing S.A."/>
            <person name="Grimwood J."/>
            <person name="Schmutz J."/>
            <person name="Mcdaniel S.F."/>
        </authorList>
    </citation>
    <scope>NUCLEOTIDE SEQUENCE [LARGE SCALE GENOMIC DNA]</scope>
    <source>
        <strain evidence="2 3">R40</strain>
    </source>
</reference>
<keyword evidence="1" id="KW-0732">Signal</keyword>
<proteinExistence type="predicted"/>
<dbReference type="AlphaFoldDB" id="A0A8T0HE86"/>
<accession>A0A8T0HE86</accession>
<comment type="caution">
    <text evidence="2">The sequence shown here is derived from an EMBL/GenBank/DDBJ whole genome shotgun (WGS) entry which is preliminary data.</text>
</comment>
<organism evidence="2 3">
    <name type="scientific">Ceratodon purpureus</name>
    <name type="common">Fire moss</name>
    <name type="synonym">Dicranum purpureum</name>
    <dbReference type="NCBI Taxonomy" id="3225"/>
    <lineage>
        <taxon>Eukaryota</taxon>
        <taxon>Viridiplantae</taxon>
        <taxon>Streptophyta</taxon>
        <taxon>Embryophyta</taxon>
        <taxon>Bryophyta</taxon>
        <taxon>Bryophytina</taxon>
        <taxon>Bryopsida</taxon>
        <taxon>Dicranidae</taxon>
        <taxon>Pseudoditrichales</taxon>
        <taxon>Ditrichaceae</taxon>
        <taxon>Ceratodon</taxon>
    </lineage>
</organism>
<dbReference type="Proteomes" id="UP000822688">
    <property type="component" value="Chromosome 6"/>
</dbReference>
<evidence type="ECO:0000313" key="2">
    <source>
        <dbReference type="EMBL" id="KAG0568758.1"/>
    </source>
</evidence>
<name>A0A8T0HE86_CERPU</name>
<feature type="signal peptide" evidence="1">
    <location>
        <begin position="1"/>
        <end position="26"/>
    </location>
</feature>
<sequence length="115" mass="12395">MAWKVGMVLQLLTIVLIMQMLGASAASKRTLAKANARRILHDRRLLDAVSGEPLLPPGDPLTQCLGVGPVCPEGGFVECEVGGIVGCMCPFIRECEPDVYSCYFKNGKVTTYCGF</sequence>
<evidence type="ECO:0000313" key="3">
    <source>
        <dbReference type="Proteomes" id="UP000822688"/>
    </source>
</evidence>
<protein>
    <submittedName>
        <fullName evidence="2">Uncharacterized protein</fullName>
    </submittedName>
</protein>
<feature type="chain" id="PRO_5035762945" evidence="1">
    <location>
        <begin position="27"/>
        <end position="115"/>
    </location>
</feature>
<evidence type="ECO:0000256" key="1">
    <source>
        <dbReference type="SAM" id="SignalP"/>
    </source>
</evidence>